<protein>
    <submittedName>
        <fullName evidence="2">Uncharacterized protein</fullName>
    </submittedName>
</protein>
<dbReference type="KEGG" id="pgri:PgNI_02353"/>
<reference evidence="2" key="3">
    <citation type="submission" date="2025-08" db="UniProtKB">
        <authorList>
            <consortium name="RefSeq"/>
        </authorList>
    </citation>
    <scope>IDENTIFICATION</scope>
    <source>
        <strain evidence="2">NI907</strain>
    </source>
</reference>
<dbReference type="SUPFAM" id="SSF52047">
    <property type="entry name" value="RNI-like"/>
    <property type="match status" value="1"/>
</dbReference>
<dbReference type="InterPro" id="IPR032675">
    <property type="entry name" value="LRR_dom_sf"/>
</dbReference>
<evidence type="ECO:0000313" key="1">
    <source>
        <dbReference type="Proteomes" id="UP000515153"/>
    </source>
</evidence>
<organism evidence="1 2">
    <name type="scientific">Pyricularia grisea</name>
    <name type="common">Crabgrass-specific blast fungus</name>
    <name type="synonym">Magnaporthe grisea</name>
    <dbReference type="NCBI Taxonomy" id="148305"/>
    <lineage>
        <taxon>Eukaryota</taxon>
        <taxon>Fungi</taxon>
        <taxon>Dikarya</taxon>
        <taxon>Ascomycota</taxon>
        <taxon>Pezizomycotina</taxon>
        <taxon>Sordariomycetes</taxon>
        <taxon>Sordariomycetidae</taxon>
        <taxon>Magnaporthales</taxon>
        <taxon>Pyriculariaceae</taxon>
        <taxon>Pyricularia</taxon>
    </lineage>
</organism>
<evidence type="ECO:0000313" key="2">
    <source>
        <dbReference type="RefSeq" id="XP_030987063.1"/>
    </source>
</evidence>
<name>A0A6P8BID0_PYRGI</name>
<keyword evidence="1" id="KW-1185">Reference proteome</keyword>
<gene>
    <name evidence="2" type="ORF">PgNI_02353</name>
</gene>
<dbReference type="Proteomes" id="UP000515153">
    <property type="component" value="Unplaced"/>
</dbReference>
<dbReference type="RefSeq" id="XP_030987063.1">
    <property type="nucleotide sequence ID" value="XM_031122420.1"/>
</dbReference>
<reference evidence="2" key="1">
    <citation type="journal article" date="2019" name="Mol. Biol. Evol.">
        <title>Blast fungal genomes show frequent chromosomal changes, gene gains and losses, and effector gene turnover.</title>
        <authorList>
            <person name="Gomez Luciano L.B."/>
            <person name="Jason Tsai I."/>
            <person name="Chuma I."/>
            <person name="Tosa Y."/>
            <person name="Chen Y.H."/>
            <person name="Li J.Y."/>
            <person name="Li M.Y."/>
            <person name="Jade Lu M.Y."/>
            <person name="Nakayashiki H."/>
            <person name="Li W.H."/>
        </authorList>
    </citation>
    <scope>NUCLEOTIDE SEQUENCE</scope>
    <source>
        <strain evidence="2">NI907</strain>
    </source>
</reference>
<reference evidence="2" key="2">
    <citation type="submission" date="2019-10" db="EMBL/GenBank/DDBJ databases">
        <authorList>
            <consortium name="NCBI Genome Project"/>
        </authorList>
    </citation>
    <scope>NUCLEOTIDE SEQUENCE</scope>
    <source>
        <strain evidence="2">NI907</strain>
    </source>
</reference>
<proteinExistence type="predicted"/>
<sequence>MANLDDIPEEVLLDIVEYVYPNKADASNDLTSLRLYDKTKDIADLKSLRLTSRKFSRLATRPLFAAVSCTILDAESLERLENVSQHSHISGIIKTVHLKLGFYDPILAEDPAGLAKYLLWAWEDYQEPAPGDTAAWEAVPTTEEIAMRHTMEEWVYLSRYANRRDRERHLPVLHAILDEYRRRYTEQQNLRKNGDAIHRVGEAMARMPATSLVLQDSRQAHSHLGPLLLSTLKANADPAKLALPLSWTDCARLKEERRLREFTPPFDLLIDIPVSLHRANVTLTELRILGLQIPDELRAWDSIDPYGWDRHPSGLAPLDLTNEIQLATAEDLAEACSDLQVLQFDPQTKRVKDIVQFFMHHFRDRLSRFSQIIGQMCKTQNLRKLHIDCRCVDYGSDPDPNTHYHEAIFKSAFWPNLESLHIKNGRLESADTLVNLIQNLPNLSNLQLDTCGLDYFHIDGTPDTRWTYFLEQLKKEVHRLRKNGLKQRDVYTVDELRRRVGFSFNVELGGFTEVDNYLRGVTDVNPVVAVFERLNLIAFFESLNLA</sequence>
<dbReference type="GeneID" id="41957332"/>
<dbReference type="Gene3D" id="3.80.10.10">
    <property type="entry name" value="Ribonuclease Inhibitor"/>
    <property type="match status" value="1"/>
</dbReference>
<dbReference type="AlphaFoldDB" id="A0A6P8BID0"/>
<accession>A0A6P8BID0</accession>